<dbReference type="PROSITE" id="PS50222">
    <property type="entry name" value="EF_HAND_2"/>
    <property type="match status" value="1"/>
</dbReference>
<evidence type="ECO:0000313" key="4">
    <source>
        <dbReference type="EMBL" id="ARO88815.1"/>
    </source>
</evidence>
<dbReference type="AlphaFoldDB" id="A0A1W6SSR5"/>
<dbReference type="KEGG" id="nlc:EBAPG3_014135"/>
<organism evidence="4 5">
    <name type="scientific">Nitrosospira lacus</name>
    <dbReference type="NCBI Taxonomy" id="1288494"/>
    <lineage>
        <taxon>Bacteria</taxon>
        <taxon>Pseudomonadati</taxon>
        <taxon>Pseudomonadota</taxon>
        <taxon>Betaproteobacteria</taxon>
        <taxon>Nitrosomonadales</taxon>
        <taxon>Nitrosomonadaceae</taxon>
        <taxon>Nitrosospira</taxon>
    </lineage>
</organism>
<protein>
    <recommendedName>
        <fullName evidence="3">EF-hand domain-containing protein</fullName>
    </recommendedName>
</protein>
<proteinExistence type="predicted"/>
<dbReference type="EMBL" id="CP021106">
    <property type="protein sequence ID" value="ARO88815.1"/>
    <property type="molecule type" value="Genomic_DNA"/>
</dbReference>
<keyword evidence="2" id="KW-0732">Signal</keyword>
<feature type="signal peptide" evidence="2">
    <location>
        <begin position="1"/>
        <end position="17"/>
    </location>
</feature>
<dbReference type="InterPro" id="IPR002048">
    <property type="entry name" value="EF_hand_dom"/>
</dbReference>
<dbReference type="RefSeq" id="WP_004173993.1">
    <property type="nucleotide sequence ID" value="NZ_CP021106.3"/>
</dbReference>
<keyword evidence="5" id="KW-1185">Reference proteome</keyword>
<dbReference type="Gene3D" id="1.10.238.10">
    <property type="entry name" value="EF-hand"/>
    <property type="match status" value="1"/>
</dbReference>
<dbReference type="SUPFAM" id="SSF47473">
    <property type="entry name" value="EF-hand"/>
    <property type="match status" value="1"/>
</dbReference>
<feature type="chain" id="PRO_5010858779" description="EF-hand domain-containing protein" evidence="2">
    <location>
        <begin position="18"/>
        <end position="120"/>
    </location>
</feature>
<dbReference type="GO" id="GO:0005509">
    <property type="term" value="F:calcium ion binding"/>
    <property type="evidence" value="ECO:0007669"/>
    <property type="project" value="InterPro"/>
</dbReference>
<gene>
    <name evidence="4" type="ORF">EBAPG3_014135</name>
</gene>
<feature type="domain" description="EF-hand" evidence="3">
    <location>
        <begin position="71"/>
        <end position="96"/>
    </location>
</feature>
<evidence type="ECO:0000256" key="1">
    <source>
        <dbReference type="SAM" id="MobiDB-lite"/>
    </source>
</evidence>
<dbReference type="InterPro" id="IPR011992">
    <property type="entry name" value="EF-hand-dom_pair"/>
</dbReference>
<dbReference type="eggNOG" id="COG5126">
    <property type="taxonomic scope" value="Bacteria"/>
</dbReference>
<dbReference type="Proteomes" id="UP000012179">
    <property type="component" value="Chromosome"/>
</dbReference>
<dbReference type="PROSITE" id="PS00018">
    <property type="entry name" value="EF_HAND_1"/>
    <property type="match status" value="2"/>
</dbReference>
<evidence type="ECO:0000256" key="2">
    <source>
        <dbReference type="SAM" id="SignalP"/>
    </source>
</evidence>
<evidence type="ECO:0000313" key="5">
    <source>
        <dbReference type="Proteomes" id="UP000012179"/>
    </source>
</evidence>
<reference evidence="4 5" key="1">
    <citation type="journal article" date="2015" name="Int. J. Syst. Evol. Microbiol.">
        <title>Nitrosospira lacus sp. nov., a psychrotolerant, ammonia-oxidizing bacterium from sandy lake sediment.</title>
        <authorList>
            <person name="Urakawa H."/>
            <person name="Garcia J.C."/>
            <person name="Nielsen J.L."/>
            <person name="Le V.Q."/>
            <person name="Kozlowski J.A."/>
            <person name="Stein L.Y."/>
            <person name="Lim C.K."/>
            <person name="Pommerening-Roser A."/>
            <person name="Martens-Habbena W."/>
            <person name="Stahl D.A."/>
            <person name="Klotz M.G."/>
        </authorList>
    </citation>
    <scope>NUCLEOTIDE SEQUENCE [LARGE SCALE GENOMIC DNA]</scope>
    <source>
        <strain evidence="4 5">APG3</strain>
    </source>
</reference>
<sequence>MSSKKSIISIAVGSAFAATLGVVPVVSATDSPFTLQSLDKGYLVADAGGKKSGEGKCGGEGTCGEGRCGAAMADTNKDGKVTKEEWTAHHNAMFEHMDANKDGIIDKSEMEKGEMAKKKK</sequence>
<dbReference type="InterPro" id="IPR018247">
    <property type="entry name" value="EF_Hand_1_Ca_BS"/>
</dbReference>
<dbReference type="OrthoDB" id="8566264at2"/>
<evidence type="ECO:0000259" key="3">
    <source>
        <dbReference type="PROSITE" id="PS50222"/>
    </source>
</evidence>
<accession>A0A1W6SSR5</accession>
<dbReference type="Pfam" id="PF13202">
    <property type="entry name" value="EF-hand_5"/>
    <property type="match status" value="2"/>
</dbReference>
<feature type="region of interest" description="Disordered" evidence="1">
    <location>
        <begin position="99"/>
        <end position="120"/>
    </location>
</feature>
<name>A0A1W6SSR5_9PROT</name>